<protein>
    <recommendedName>
        <fullName evidence="1">KAP NTPase domain-containing protein</fullName>
    </recommendedName>
</protein>
<evidence type="ECO:0000313" key="3">
    <source>
        <dbReference type="Proteomes" id="UP000010472"/>
    </source>
</evidence>
<keyword evidence="3" id="KW-1185">Reference proteome</keyword>
<dbReference type="RefSeq" id="WP_015203241.1">
    <property type="nucleotide sequence ID" value="NC_019753.1"/>
</dbReference>
<reference evidence="2 3" key="1">
    <citation type="submission" date="2012-06" db="EMBL/GenBank/DDBJ databases">
        <title>Finished chromosome of genome of Crinalium epipsammum PCC 9333.</title>
        <authorList>
            <consortium name="US DOE Joint Genome Institute"/>
            <person name="Gugger M."/>
            <person name="Coursin T."/>
            <person name="Rippka R."/>
            <person name="Tandeau De Marsac N."/>
            <person name="Huntemann M."/>
            <person name="Wei C.-L."/>
            <person name="Han J."/>
            <person name="Detter J.C."/>
            <person name="Han C."/>
            <person name="Tapia R."/>
            <person name="Davenport K."/>
            <person name="Daligault H."/>
            <person name="Erkkila T."/>
            <person name="Gu W."/>
            <person name="Munk A.C.C."/>
            <person name="Teshima H."/>
            <person name="Xu Y."/>
            <person name="Chain P."/>
            <person name="Chen A."/>
            <person name="Krypides N."/>
            <person name="Mavromatis K."/>
            <person name="Markowitz V."/>
            <person name="Szeto E."/>
            <person name="Ivanova N."/>
            <person name="Mikhailova N."/>
            <person name="Ovchinnikova G."/>
            <person name="Pagani I."/>
            <person name="Pati A."/>
            <person name="Goodwin L."/>
            <person name="Peters L."/>
            <person name="Pitluck S."/>
            <person name="Woyke T."/>
            <person name="Kerfeld C."/>
        </authorList>
    </citation>
    <scope>NUCLEOTIDE SEQUENCE [LARGE SCALE GENOMIC DNA]</scope>
    <source>
        <strain evidence="2 3">PCC 9333</strain>
    </source>
</reference>
<gene>
    <name evidence="2" type="ORF">Cri9333_2257</name>
</gene>
<feature type="domain" description="KAP NTPase" evidence="1">
    <location>
        <begin position="39"/>
        <end position="256"/>
    </location>
</feature>
<dbReference type="Pfam" id="PF07693">
    <property type="entry name" value="KAP_NTPase"/>
    <property type="match status" value="1"/>
</dbReference>
<proteinExistence type="predicted"/>
<dbReference type="OrthoDB" id="477505at2"/>
<dbReference type="eggNOG" id="COG0468">
    <property type="taxonomic scope" value="Bacteria"/>
</dbReference>
<dbReference type="STRING" id="1173022.Cri9333_2257"/>
<dbReference type="Proteomes" id="UP000010472">
    <property type="component" value="Chromosome"/>
</dbReference>
<name>K9W060_9CYAN</name>
<dbReference type="InterPro" id="IPR011646">
    <property type="entry name" value="KAP_P-loop"/>
</dbReference>
<organism evidence="2 3">
    <name type="scientific">Crinalium epipsammum PCC 9333</name>
    <dbReference type="NCBI Taxonomy" id="1173022"/>
    <lineage>
        <taxon>Bacteria</taxon>
        <taxon>Bacillati</taxon>
        <taxon>Cyanobacteriota</taxon>
        <taxon>Cyanophyceae</taxon>
        <taxon>Gomontiellales</taxon>
        <taxon>Gomontiellaceae</taxon>
        <taxon>Crinalium</taxon>
    </lineage>
</organism>
<dbReference type="SUPFAM" id="SSF52540">
    <property type="entry name" value="P-loop containing nucleoside triphosphate hydrolases"/>
    <property type="match status" value="1"/>
</dbReference>
<dbReference type="HOGENOM" id="CLU_041246_0_0_3"/>
<dbReference type="PATRIC" id="fig|1173022.3.peg.2444"/>
<dbReference type="InterPro" id="IPR027417">
    <property type="entry name" value="P-loop_NTPase"/>
</dbReference>
<accession>K9W060</accession>
<dbReference type="KEGG" id="cep:Cri9333_2257"/>
<sequence length="469" mass="52930">MTLDIKKFFQATNPSKTLVADNPEDQKYYIDFSSVRGGKIIEEIKDNISFFSPDDPTCVLFTGHIGCGKSTELLRLKSDLEGEGFHVVYFESSEDLEMADVDIGDVLLAIARRISQSLDTIKLDEPKNFKDLLQGAAKLLQTEIELGAEASVPGVGKISANTTGKYSVEAGLPGVGKLTASNDQGVALALGIGKITAKAKSDSTLRERLNQYLGPQKTKLLEAINQELIEPAIAKLKQQGKHGLVVIVDNLDRIDNRQKSWGRPQQEYLFVDQSEYLTKLRCHLVYTMPLSLKFSNDYGNLTQRFPEDPKVLPMVPIYLADGGECAEGMALLRQMVLARAFPDLEECDRLQEIPNLFESPETLDRLCYMSGGHPRDLLRLLNDWIKKQRQTPLTRQTLEDLIRNRRNEMTLPISADEWELLREVKQRKKVSGDQAYQTLIRSRLVFEYRYNGESWFDVNPILADAKELQ</sequence>
<evidence type="ECO:0000313" key="2">
    <source>
        <dbReference type="EMBL" id="AFZ13127.1"/>
    </source>
</evidence>
<evidence type="ECO:0000259" key="1">
    <source>
        <dbReference type="Pfam" id="PF07693"/>
    </source>
</evidence>
<dbReference type="EMBL" id="CP003620">
    <property type="protein sequence ID" value="AFZ13127.1"/>
    <property type="molecule type" value="Genomic_DNA"/>
</dbReference>
<dbReference type="AlphaFoldDB" id="K9W060"/>